<dbReference type="OrthoDB" id="9815249at2"/>
<accession>A0A844HR13</accession>
<sequence length="407" mass="43762">MRAMMLCLALVPAAGVAQDAAPLTPSPISAEIAKDGISPVLERLQALSAPSPDERFATAGLEFLAAVEAAYQWRMAHQVGTEWGMMFGMGADLPTDARGTPFPPEALAQQTAATLAAMERLQKPLQGLAEGPEFGVTLALSDLWFDVDGDGKRSAWEGAGDLLNGVAYFREPAFDQSGQPLPLADLPVIRFDNADAAWLSAYGHLVAGMAELVLAFDPTPSLQKVWDARKAIDSHRVPGAESALGSFDAMLEPVAAVLDMLRHQPDPARTRAARDHWLGTVQQNRLFWKLAEAETDNAGEWIPNDRQVSATGLIFPPGTGPAWLSVLDDAEAVLTGRKSIPFWRAPVGLDLAKWLQDPVPLPLDGAIQGWAVTDFLTDAPMVTPESFGRFSQMFLEGGPFLAMVMIN</sequence>
<evidence type="ECO:0000256" key="1">
    <source>
        <dbReference type="SAM" id="SignalP"/>
    </source>
</evidence>
<dbReference type="RefSeq" id="WP_155040728.1">
    <property type="nucleotide sequence ID" value="NZ_JBHGCD010000017.1"/>
</dbReference>
<feature type="chain" id="PRO_5032986422" evidence="1">
    <location>
        <begin position="18"/>
        <end position="407"/>
    </location>
</feature>
<evidence type="ECO:0000313" key="3">
    <source>
        <dbReference type="Proteomes" id="UP000449846"/>
    </source>
</evidence>
<proteinExistence type="predicted"/>
<organism evidence="2 3">
    <name type="scientific">Paracoccus litorisediminis</name>
    <dbReference type="NCBI Taxonomy" id="2006130"/>
    <lineage>
        <taxon>Bacteria</taxon>
        <taxon>Pseudomonadati</taxon>
        <taxon>Pseudomonadota</taxon>
        <taxon>Alphaproteobacteria</taxon>
        <taxon>Rhodobacterales</taxon>
        <taxon>Paracoccaceae</taxon>
        <taxon>Paracoccus</taxon>
    </lineage>
</organism>
<dbReference type="EMBL" id="WMIG01000010">
    <property type="protein sequence ID" value="MTH60787.1"/>
    <property type="molecule type" value="Genomic_DNA"/>
</dbReference>
<dbReference type="Proteomes" id="UP000449846">
    <property type="component" value="Unassembled WGS sequence"/>
</dbReference>
<protein>
    <submittedName>
        <fullName evidence="2">Uncharacterized protein</fullName>
    </submittedName>
</protein>
<reference evidence="2 3" key="1">
    <citation type="submission" date="2019-11" db="EMBL/GenBank/DDBJ databases">
        <authorList>
            <person name="Dong K."/>
        </authorList>
    </citation>
    <scope>NUCLEOTIDE SEQUENCE [LARGE SCALE GENOMIC DNA]</scope>
    <source>
        <strain evidence="2 3">NBRC 112902</strain>
    </source>
</reference>
<feature type="signal peptide" evidence="1">
    <location>
        <begin position="1"/>
        <end position="17"/>
    </location>
</feature>
<comment type="caution">
    <text evidence="2">The sequence shown here is derived from an EMBL/GenBank/DDBJ whole genome shotgun (WGS) entry which is preliminary data.</text>
</comment>
<keyword evidence="1" id="KW-0732">Signal</keyword>
<name>A0A844HR13_9RHOB</name>
<gene>
    <name evidence="2" type="ORF">GL300_16350</name>
</gene>
<dbReference type="AlphaFoldDB" id="A0A844HR13"/>
<keyword evidence="3" id="KW-1185">Reference proteome</keyword>
<evidence type="ECO:0000313" key="2">
    <source>
        <dbReference type="EMBL" id="MTH60787.1"/>
    </source>
</evidence>